<dbReference type="Proteomes" id="UP000005566">
    <property type="component" value="Unassembled WGS sequence"/>
</dbReference>
<gene>
    <name evidence="1" type="ORF">HJ01_01615</name>
</gene>
<evidence type="ECO:0000313" key="2">
    <source>
        <dbReference type="Proteomes" id="UP000005566"/>
    </source>
</evidence>
<proteinExistence type="predicted"/>
<reference evidence="1 2" key="1">
    <citation type="journal article" date="2014" name="Acta Crystallogr. D">
        <title>Structure-based characterization and antifreeze properties of a hyperactive ice-binding protein from the Antarctic bacterium Flavobacterium frigoris PS1.</title>
        <authorList>
            <person name="Do H."/>
            <person name="Kim S.J."/>
            <person name="Kim H.J."/>
            <person name="Lee J.H."/>
        </authorList>
    </citation>
    <scope>NUCLEOTIDE SEQUENCE [LARGE SCALE GENOMIC DNA]</scope>
    <source>
        <strain evidence="1 2">PS1</strain>
    </source>
</reference>
<protein>
    <submittedName>
        <fullName evidence="1">Uncharacterized protein</fullName>
    </submittedName>
</protein>
<name>H7FR66_FLAFP</name>
<keyword evidence="2" id="KW-1185">Reference proteome</keyword>
<dbReference type="AlphaFoldDB" id="H7FR66"/>
<accession>H7FR66</accession>
<organism evidence="1 2">
    <name type="scientific">Flavobacterium frigoris (strain PS1)</name>
    <dbReference type="NCBI Taxonomy" id="1086011"/>
    <lineage>
        <taxon>Bacteria</taxon>
        <taxon>Pseudomonadati</taxon>
        <taxon>Bacteroidota</taxon>
        <taxon>Flavobacteriia</taxon>
        <taxon>Flavobacteriales</taxon>
        <taxon>Flavobacteriaceae</taxon>
        <taxon>Flavobacterium</taxon>
    </lineage>
</organism>
<dbReference type="PATRIC" id="fig|1086011.3.peg.1579"/>
<dbReference type="RefSeq" id="WP_007137792.1">
    <property type="nucleotide sequence ID" value="NZ_AHKF01000017.1"/>
</dbReference>
<dbReference type="EMBL" id="AHKF01000017">
    <property type="protein sequence ID" value="EIA08849.1"/>
    <property type="molecule type" value="Genomic_DNA"/>
</dbReference>
<sequence>MISLLAYFGGRIGDFDLKLGYGRILKKLDGILAVINELKA</sequence>
<comment type="caution">
    <text evidence="1">The sequence shown here is derived from an EMBL/GenBank/DDBJ whole genome shotgun (WGS) entry which is preliminary data.</text>
</comment>
<evidence type="ECO:0000313" key="1">
    <source>
        <dbReference type="EMBL" id="EIA08849.1"/>
    </source>
</evidence>